<accession>A0A554LK91</accession>
<protein>
    <recommendedName>
        <fullName evidence="3">G5 domain-containing protein</fullName>
    </recommendedName>
</protein>
<dbReference type="EMBL" id="VMGK01000004">
    <property type="protein sequence ID" value="TSC93268.1"/>
    <property type="molecule type" value="Genomic_DNA"/>
</dbReference>
<dbReference type="Proteomes" id="UP000315689">
    <property type="component" value="Unassembled WGS sequence"/>
</dbReference>
<reference evidence="4 5" key="1">
    <citation type="submission" date="2017-07" db="EMBL/GenBank/DDBJ databases">
        <title>Mechanisms for carbon and nitrogen cycling indicate functional differentiation within the Candidate Phyla Radiation.</title>
        <authorList>
            <person name="Danczak R.E."/>
            <person name="Johnston M.D."/>
            <person name="Kenah C."/>
            <person name="Slattery M."/>
            <person name="Wrighton K.C."/>
            <person name="Wilkins M.J."/>
        </authorList>
    </citation>
    <scope>NUCLEOTIDE SEQUENCE [LARGE SCALE GENOMIC DNA]</scope>
    <source>
        <strain evidence="4">Licking1014_7</strain>
    </source>
</reference>
<dbReference type="Gene3D" id="2.40.40.10">
    <property type="entry name" value="RlpA-like domain"/>
    <property type="match status" value="1"/>
</dbReference>
<dbReference type="InterPro" id="IPR009009">
    <property type="entry name" value="RlpA-like_DPBB"/>
</dbReference>
<evidence type="ECO:0000256" key="2">
    <source>
        <dbReference type="SAM" id="SignalP"/>
    </source>
</evidence>
<dbReference type="InterPro" id="IPR036908">
    <property type="entry name" value="RlpA-like_sf"/>
</dbReference>
<evidence type="ECO:0000313" key="5">
    <source>
        <dbReference type="Proteomes" id="UP000315689"/>
    </source>
</evidence>
<dbReference type="InterPro" id="IPR011098">
    <property type="entry name" value="G5_dom"/>
</dbReference>
<dbReference type="Pfam" id="PF03990">
    <property type="entry name" value="DUF348"/>
    <property type="match status" value="1"/>
</dbReference>
<dbReference type="InterPro" id="IPR007137">
    <property type="entry name" value="DUF348"/>
</dbReference>
<dbReference type="PROSITE" id="PS51109">
    <property type="entry name" value="G5"/>
    <property type="match status" value="1"/>
</dbReference>
<gene>
    <name evidence="4" type="ORF">CEN89_172</name>
</gene>
<feature type="signal peptide" evidence="2">
    <location>
        <begin position="1"/>
        <end position="22"/>
    </location>
</feature>
<dbReference type="Pfam" id="PF07501">
    <property type="entry name" value="G5"/>
    <property type="match status" value="1"/>
</dbReference>
<proteinExistence type="predicted"/>
<organism evidence="4 5">
    <name type="scientific">Candidatus Berkelbacteria bacterium Licking1014_7</name>
    <dbReference type="NCBI Taxonomy" id="2017147"/>
    <lineage>
        <taxon>Bacteria</taxon>
        <taxon>Candidatus Berkelbacteria</taxon>
    </lineage>
</organism>
<keyword evidence="1 2" id="KW-0732">Signal</keyword>
<evidence type="ECO:0000256" key="1">
    <source>
        <dbReference type="ARBA" id="ARBA00022729"/>
    </source>
</evidence>
<name>A0A554LK91_9BACT</name>
<feature type="domain" description="G5" evidence="3">
    <location>
        <begin position="156"/>
        <end position="236"/>
    </location>
</feature>
<dbReference type="SMART" id="SM01208">
    <property type="entry name" value="G5"/>
    <property type="match status" value="1"/>
</dbReference>
<dbReference type="Gene3D" id="2.20.230.10">
    <property type="entry name" value="Resuscitation-promoting factor rpfb"/>
    <property type="match status" value="1"/>
</dbReference>
<dbReference type="CDD" id="cd22268">
    <property type="entry name" value="DPBB_RlpA-like"/>
    <property type="match status" value="1"/>
</dbReference>
<feature type="chain" id="PRO_5021854785" description="G5 domain-containing protein" evidence="2">
    <location>
        <begin position="23"/>
        <end position="316"/>
    </location>
</feature>
<dbReference type="Pfam" id="PF03330">
    <property type="entry name" value="DPBB_1"/>
    <property type="match status" value="1"/>
</dbReference>
<comment type="caution">
    <text evidence="4">The sequence shown here is derived from an EMBL/GenBank/DDBJ whole genome shotgun (WGS) entry which is preliminary data.</text>
</comment>
<sequence>MQKIVGIIAISGAVLFSAIAGAPSQSDKRILGVEQEKFVSNSSQEDQTQGLFVVENFYSSGKIRSYQDFIESEKIVVYPEDKVKVFPEPELGIGFRAQITRALAVRVIDGKRESLYRTFSTRVTDLLQEKKIELGDKDMIDPALNSQLVKGIVIKIIRVSEVEVKQNQKIDFEVIYEDDASLDKGLTQIKRAGEKGAKELTYLVRREDGEEVSRELKKTEIVKKSVAKIILRGTREVIYGVGKATWFGAPAMSAAHNSLARGTMVEVTNLDNGKKVVVKIIGGGILSNAIIDLSPDAFSQLAPLSNGVIKVKVAKP</sequence>
<dbReference type="PANTHER" id="PTHR34183:SF8">
    <property type="entry name" value="ENDOLYTIC PEPTIDOGLYCAN TRANSGLYCOSYLASE RLPA-RELATED"/>
    <property type="match status" value="1"/>
</dbReference>
<dbReference type="AlphaFoldDB" id="A0A554LK91"/>
<evidence type="ECO:0000259" key="3">
    <source>
        <dbReference type="PROSITE" id="PS51109"/>
    </source>
</evidence>
<evidence type="ECO:0000313" key="4">
    <source>
        <dbReference type="EMBL" id="TSC93268.1"/>
    </source>
</evidence>
<dbReference type="PANTHER" id="PTHR34183">
    <property type="entry name" value="ENDOLYTIC PEPTIDOGLYCAN TRANSGLYCOSYLASE RLPA"/>
    <property type="match status" value="1"/>
</dbReference>
<dbReference type="SUPFAM" id="SSF50685">
    <property type="entry name" value="Barwin-like endoglucanases"/>
    <property type="match status" value="1"/>
</dbReference>